<dbReference type="EMBL" id="LIAE01004800">
    <property type="protein sequence ID" value="PAV93661.1"/>
    <property type="molecule type" value="Genomic_DNA"/>
</dbReference>
<reference evidence="1 2" key="1">
    <citation type="journal article" date="2017" name="Curr. Biol.">
        <title>Genome architecture and evolution of a unichromosomal asexual nematode.</title>
        <authorList>
            <person name="Fradin H."/>
            <person name="Zegar C."/>
            <person name="Gutwein M."/>
            <person name="Lucas J."/>
            <person name="Kovtun M."/>
            <person name="Corcoran D."/>
            <person name="Baugh L.R."/>
            <person name="Kiontke K."/>
            <person name="Gunsalus K."/>
            <person name="Fitch D.H."/>
            <person name="Piano F."/>
        </authorList>
    </citation>
    <scope>NUCLEOTIDE SEQUENCE [LARGE SCALE GENOMIC DNA]</scope>
    <source>
        <strain evidence="1">PF1309</strain>
    </source>
</reference>
<comment type="caution">
    <text evidence="1">The sequence shown here is derived from an EMBL/GenBank/DDBJ whole genome shotgun (WGS) entry which is preliminary data.</text>
</comment>
<dbReference type="AlphaFoldDB" id="A0A2A2M560"/>
<proteinExistence type="predicted"/>
<organism evidence="1 2">
    <name type="scientific">Diploscapter pachys</name>
    <dbReference type="NCBI Taxonomy" id="2018661"/>
    <lineage>
        <taxon>Eukaryota</taxon>
        <taxon>Metazoa</taxon>
        <taxon>Ecdysozoa</taxon>
        <taxon>Nematoda</taxon>
        <taxon>Chromadorea</taxon>
        <taxon>Rhabditida</taxon>
        <taxon>Rhabditina</taxon>
        <taxon>Rhabditomorpha</taxon>
        <taxon>Rhabditoidea</taxon>
        <taxon>Rhabditidae</taxon>
        <taxon>Diploscapter</taxon>
    </lineage>
</organism>
<dbReference type="Proteomes" id="UP000218231">
    <property type="component" value="Unassembled WGS sequence"/>
</dbReference>
<gene>
    <name evidence="1" type="ORF">WR25_27081</name>
</gene>
<accession>A0A2A2M560</accession>
<evidence type="ECO:0000313" key="1">
    <source>
        <dbReference type="EMBL" id="PAV93661.1"/>
    </source>
</evidence>
<keyword evidence="2" id="KW-1185">Reference proteome</keyword>
<evidence type="ECO:0000313" key="2">
    <source>
        <dbReference type="Proteomes" id="UP000218231"/>
    </source>
</evidence>
<sequence>MCAAGTFIKPQTIASRCLRVGAGNACSMACRSSSASTRSAAAAFKRTCCGSTALGIAITPSLRVTQARLTWAGVAPWRSAICVSTG</sequence>
<protein>
    <submittedName>
        <fullName evidence="1">Uncharacterized protein</fullName>
    </submittedName>
</protein>
<name>A0A2A2M560_9BILA</name>